<evidence type="ECO:0000256" key="14">
    <source>
        <dbReference type="ARBA" id="ARBA00025228"/>
    </source>
</evidence>
<dbReference type="PANTHER" id="PTHR34148">
    <property type="entry name" value="ADENOSYLCOBINAMIDE-GDP RIBAZOLETRANSFERASE"/>
    <property type="match status" value="1"/>
</dbReference>
<evidence type="ECO:0000256" key="16">
    <source>
        <dbReference type="ARBA" id="ARBA00032853"/>
    </source>
</evidence>
<evidence type="ECO:0000256" key="15">
    <source>
        <dbReference type="ARBA" id="ARBA00032605"/>
    </source>
</evidence>
<proteinExistence type="inferred from homology"/>
<accession>A0AAE3LRR9</accession>
<evidence type="ECO:0000313" key="20">
    <source>
        <dbReference type="EMBL" id="MCV6824908.1"/>
    </source>
</evidence>
<evidence type="ECO:0000256" key="5">
    <source>
        <dbReference type="ARBA" id="ARBA00013200"/>
    </source>
</evidence>
<feature type="transmembrane region" description="Helical" evidence="19">
    <location>
        <begin position="183"/>
        <end position="200"/>
    </location>
</feature>
<keyword evidence="21" id="KW-1185">Reference proteome</keyword>
<organism evidence="20 21">
    <name type="scientific">Halocynthiibacter halioticoli</name>
    <dbReference type="NCBI Taxonomy" id="2986804"/>
    <lineage>
        <taxon>Bacteria</taxon>
        <taxon>Pseudomonadati</taxon>
        <taxon>Pseudomonadota</taxon>
        <taxon>Alphaproteobacteria</taxon>
        <taxon>Rhodobacterales</taxon>
        <taxon>Paracoccaceae</taxon>
        <taxon>Halocynthiibacter</taxon>
    </lineage>
</organism>
<evidence type="ECO:0000256" key="11">
    <source>
        <dbReference type="ARBA" id="ARBA00022842"/>
    </source>
</evidence>
<evidence type="ECO:0000256" key="7">
    <source>
        <dbReference type="ARBA" id="ARBA00022475"/>
    </source>
</evidence>
<evidence type="ECO:0000256" key="19">
    <source>
        <dbReference type="HAMAP-Rule" id="MF_00719"/>
    </source>
</evidence>
<comment type="similarity">
    <text evidence="4 19">Belongs to the CobS family.</text>
</comment>
<evidence type="ECO:0000256" key="6">
    <source>
        <dbReference type="ARBA" id="ARBA00015850"/>
    </source>
</evidence>
<evidence type="ECO:0000256" key="8">
    <source>
        <dbReference type="ARBA" id="ARBA00022573"/>
    </source>
</evidence>
<dbReference type="Pfam" id="PF02654">
    <property type="entry name" value="CobS"/>
    <property type="match status" value="1"/>
</dbReference>
<dbReference type="GO" id="GO:0005886">
    <property type="term" value="C:plasma membrane"/>
    <property type="evidence" value="ECO:0007669"/>
    <property type="project" value="UniProtKB-SubCell"/>
</dbReference>
<comment type="catalytic activity">
    <reaction evidence="17 19">
        <text>alpha-ribazole + adenosylcob(III)inamide-GDP = adenosylcob(III)alamin + GMP + H(+)</text>
        <dbReference type="Rhea" id="RHEA:16049"/>
        <dbReference type="ChEBI" id="CHEBI:10329"/>
        <dbReference type="ChEBI" id="CHEBI:15378"/>
        <dbReference type="ChEBI" id="CHEBI:18408"/>
        <dbReference type="ChEBI" id="CHEBI:58115"/>
        <dbReference type="ChEBI" id="CHEBI:60487"/>
        <dbReference type="EC" id="2.7.8.26"/>
    </reaction>
</comment>
<name>A0AAE3LRR9_9RHOB</name>
<comment type="subcellular location">
    <subcellularLocation>
        <location evidence="2 19">Cell membrane</location>
        <topology evidence="2 19">Multi-pass membrane protein</topology>
    </subcellularLocation>
</comment>
<comment type="cofactor">
    <cofactor evidence="1 19">
        <name>Mg(2+)</name>
        <dbReference type="ChEBI" id="CHEBI:18420"/>
    </cofactor>
</comment>
<dbReference type="RefSeq" id="WP_263953757.1">
    <property type="nucleotide sequence ID" value="NZ_JAOYFC010000002.1"/>
</dbReference>
<dbReference type="EC" id="2.7.8.26" evidence="5 19"/>
<protein>
    <recommendedName>
        <fullName evidence="6 19">Adenosylcobinamide-GDP ribazoletransferase</fullName>
        <ecNumber evidence="5 19">2.7.8.26</ecNumber>
    </recommendedName>
    <alternativeName>
        <fullName evidence="16 19">Cobalamin synthase</fullName>
    </alternativeName>
    <alternativeName>
        <fullName evidence="15 19">Cobalamin-5'-phosphate synthase</fullName>
    </alternativeName>
</protein>
<comment type="caution">
    <text evidence="20">The sequence shown here is derived from an EMBL/GenBank/DDBJ whole genome shotgun (WGS) entry which is preliminary data.</text>
</comment>
<evidence type="ECO:0000256" key="4">
    <source>
        <dbReference type="ARBA" id="ARBA00010561"/>
    </source>
</evidence>
<gene>
    <name evidence="19" type="primary">cobS</name>
    <name evidence="20" type="ORF">OH136_10105</name>
</gene>
<keyword evidence="11 19" id="KW-0460">Magnesium</keyword>
<keyword evidence="10 19" id="KW-0812">Transmembrane</keyword>
<reference evidence="20" key="1">
    <citation type="submission" date="2022-10" db="EMBL/GenBank/DDBJ databases">
        <authorList>
            <person name="Yue Y."/>
        </authorList>
    </citation>
    <scope>NUCLEOTIDE SEQUENCE</scope>
    <source>
        <strain evidence="20">Z654</strain>
    </source>
</reference>
<sequence>MSLGDKHIIQGNDILFALGFLSRLPVQVNTEAAQARGAAAAWAYPVAGAVIGFIAVLAGALAGLLALPEYAVSAVILATLIMLSGALHEDGLADAFDGLWGAYDAENRLLIMKDSRVGTYGVLALGLTLITKFALIHALVSSGAALSIVGVAALSRAPMVMIMSAIPNARRDGISRNVGRPQTETALLAIIAGISISFLFSGPLAMLHGVVLITCASAVLAYVAQQKIGGQTGDILGASQQISEVILLATCVTAFAV</sequence>
<dbReference type="EMBL" id="JAOYFC010000002">
    <property type="protein sequence ID" value="MCV6824908.1"/>
    <property type="molecule type" value="Genomic_DNA"/>
</dbReference>
<evidence type="ECO:0000256" key="10">
    <source>
        <dbReference type="ARBA" id="ARBA00022692"/>
    </source>
</evidence>
<keyword evidence="8 19" id="KW-0169">Cobalamin biosynthesis</keyword>
<evidence type="ECO:0000256" key="3">
    <source>
        <dbReference type="ARBA" id="ARBA00004663"/>
    </source>
</evidence>
<comment type="catalytic activity">
    <reaction evidence="18 19">
        <text>alpha-ribazole 5'-phosphate + adenosylcob(III)inamide-GDP = adenosylcob(III)alamin 5'-phosphate + GMP + H(+)</text>
        <dbReference type="Rhea" id="RHEA:23560"/>
        <dbReference type="ChEBI" id="CHEBI:15378"/>
        <dbReference type="ChEBI" id="CHEBI:57918"/>
        <dbReference type="ChEBI" id="CHEBI:58115"/>
        <dbReference type="ChEBI" id="CHEBI:60487"/>
        <dbReference type="ChEBI" id="CHEBI:60493"/>
        <dbReference type="EC" id="2.7.8.26"/>
    </reaction>
</comment>
<comment type="pathway">
    <text evidence="3 19">Cofactor biosynthesis; adenosylcobalamin biosynthesis; adenosylcobalamin from cob(II)yrinate a,c-diamide: step 7/7.</text>
</comment>
<keyword evidence="12 19" id="KW-1133">Transmembrane helix</keyword>
<evidence type="ECO:0000313" key="21">
    <source>
        <dbReference type="Proteomes" id="UP001208041"/>
    </source>
</evidence>
<evidence type="ECO:0000256" key="18">
    <source>
        <dbReference type="ARBA" id="ARBA00049504"/>
    </source>
</evidence>
<feature type="transmembrane region" description="Helical" evidence="19">
    <location>
        <begin position="206"/>
        <end position="224"/>
    </location>
</feature>
<comment type="function">
    <text evidence="14 19">Joins adenosylcobinamide-GDP and alpha-ribazole to generate adenosylcobalamin (Ado-cobalamin). Also synthesizes adenosylcobalamin 5'-phosphate from adenosylcobinamide-GDP and alpha-ribazole 5'-phosphate.</text>
</comment>
<feature type="transmembrane region" description="Helical" evidence="19">
    <location>
        <begin position="144"/>
        <end position="162"/>
    </location>
</feature>
<evidence type="ECO:0000256" key="2">
    <source>
        <dbReference type="ARBA" id="ARBA00004651"/>
    </source>
</evidence>
<feature type="transmembrane region" description="Helical" evidence="19">
    <location>
        <begin position="117"/>
        <end position="138"/>
    </location>
</feature>
<evidence type="ECO:0000256" key="12">
    <source>
        <dbReference type="ARBA" id="ARBA00022989"/>
    </source>
</evidence>
<dbReference type="Proteomes" id="UP001208041">
    <property type="component" value="Unassembled WGS sequence"/>
</dbReference>
<evidence type="ECO:0000256" key="1">
    <source>
        <dbReference type="ARBA" id="ARBA00001946"/>
    </source>
</evidence>
<evidence type="ECO:0000256" key="9">
    <source>
        <dbReference type="ARBA" id="ARBA00022679"/>
    </source>
</evidence>
<dbReference type="GO" id="GO:0009236">
    <property type="term" value="P:cobalamin biosynthetic process"/>
    <property type="evidence" value="ECO:0007669"/>
    <property type="project" value="UniProtKB-UniRule"/>
</dbReference>
<dbReference type="GO" id="GO:0051073">
    <property type="term" value="F:adenosylcobinamide-GDP ribazoletransferase activity"/>
    <property type="evidence" value="ECO:0007669"/>
    <property type="project" value="UniProtKB-UniRule"/>
</dbReference>
<dbReference type="GO" id="GO:0008818">
    <property type="term" value="F:cobalamin 5'-phosphate synthase activity"/>
    <property type="evidence" value="ECO:0007669"/>
    <property type="project" value="UniProtKB-UniRule"/>
</dbReference>
<dbReference type="HAMAP" id="MF_00719">
    <property type="entry name" value="CobS"/>
    <property type="match status" value="1"/>
</dbReference>
<keyword evidence="9 19" id="KW-0808">Transferase</keyword>
<dbReference type="AlphaFoldDB" id="A0AAE3LRR9"/>
<evidence type="ECO:0000256" key="13">
    <source>
        <dbReference type="ARBA" id="ARBA00023136"/>
    </source>
</evidence>
<feature type="transmembrane region" description="Helical" evidence="19">
    <location>
        <begin position="42"/>
        <end position="64"/>
    </location>
</feature>
<dbReference type="InterPro" id="IPR003805">
    <property type="entry name" value="CobS"/>
</dbReference>
<feature type="transmembrane region" description="Helical" evidence="19">
    <location>
        <begin position="70"/>
        <end position="87"/>
    </location>
</feature>
<keyword evidence="13 19" id="KW-0472">Membrane</keyword>
<evidence type="ECO:0000256" key="17">
    <source>
        <dbReference type="ARBA" id="ARBA00048623"/>
    </source>
</evidence>
<dbReference type="PANTHER" id="PTHR34148:SF1">
    <property type="entry name" value="ADENOSYLCOBINAMIDE-GDP RIBAZOLETRANSFERASE"/>
    <property type="match status" value="1"/>
</dbReference>
<keyword evidence="7 19" id="KW-1003">Cell membrane</keyword>